<organism evidence="1 2">
    <name type="scientific">Petralouisia muris</name>
    <dbReference type="NCBI Taxonomy" id="3032872"/>
    <lineage>
        <taxon>Bacteria</taxon>
        <taxon>Bacillati</taxon>
        <taxon>Bacillota</taxon>
        <taxon>Clostridia</taxon>
        <taxon>Lachnospirales</taxon>
        <taxon>Lachnospiraceae</taxon>
        <taxon>Petralouisia</taxon>
    </lineage>
</organism>
<name>A0AC61S2G9_9FIRM</name>
<dbReference type="Proteomes" id="UP000304953">
    <property type="component" value="Unassembled WGS sequence"/>
</dbReference>
<accession>A0AC61S2G9</accession>
<dbReference type="EMBL" id="SRYA01000001">
    <property type="protein sequence ID" value="TGY98235.1"/>
    <property type="molecule type" value="Genomic_DNA"/>
</dbReference>
<comment type="caution">
    <text evidence="1">The sequence shown here is derived from an EMBL/GenBank/DDBJ whole genome shotgun (WGS) entry which is preliminary data.</text>
</comment>
<evidence type="ECO:0000313" key="1">
    <source>
        <dbReference type="EMBL" id="TGY98235.1"/>
    </source>
</evidence>
<reference evidence="1" key="1">
    <citation type="submission" date="2019-04" db="EMBL/GenBank/DDBJ databases">
        <title>Microbes associate with the intestines of laboratory mice.</title>
        <authorList>
            <person name="Navarre W."/>
            <person name="Wong E."/>
            <person name="Huang K."/>
            <person name="Tropini C."/>
            <person name="Ng K."/>
            <person name="Yu B."/>
        </authorList>
    </citation>
    <scope>NUCLEOTIDE SEQUENCE</scope>
    <source>
        <strain evidence="1">NM01_1-7b</strain>
    </source>
</reference>
<evidence type="ECO:0000313" key="2">
    <source>
        <dbReference type="Proteomes" id="UP000304953"/>
    </source>
</evidence>
<protein>
    <submittedName>
        <fullName evidence="1">Uncharacterized protein</fullName>
    </submittedName>
</protein>
<sequence length="119" mass="13386">MNNIAISPNILKEMEQNPEKQLDYEALIYDCANLQKTLPGTFQKNGSRLQAFGFIIDSNGGLGAWSISKSPGSKEKNAFQCMLPRQDKKSWASRIVPKKKESQRTARNKRTGSRLDVQV</sequence>
<gene>
    <name evidence="1" type="ORF">E5329_00155</name>
</gene>
<keyword evidence="2" id="KW-1185">Reference proteome</keyword>
<proteinExistence type="predicted"/>